<dbReference type="RefSeq" id="WP_413267508.1">
    <property type="nucleotide sequence ID" value="NZ_JBHFNR010000269.1"/>
</dbReference>
<keyword evidence="1" id="KW-0175">Coiled coil</keyword>
<gene>
    <name evidence="2" type="ORF">ACE1CI_33725</name>
</gene>
<sequence>MSEISKEEMRERLGNIDQIRDIIFGPQLREYDNRFEKLESDISLLQQEMRDRIDQVKTVVSTELRSAFDSLEKKLRSISLSYQEEISDLRQQVDRVNKKFTNALEALDQNLDSQSSSIRKELTEGRTKLQEDVRTLRIQVFEELERRLTSMRDAKVSKDDVAEILFELGMRLKGNEFVPQLKQAVTLDDDDVYTDIPIIEQSKKWE</sequence>
<evidence type="ECO:0008006" key="4">
    <source>
        <dbReference type="Google" id="ProtNLM"/>
    </source>
</evidence>
<dbReference type="Gene3D" id="1.20.120.20">
    <property type="entry name" value="Apolipoprotein"/>
    <property type="match status" value="1"/>
</dbReference>
<feature type="coiled-coil region" evidence="1">
    <location>
        <begin position="28"/>
        <end position="55"/>
    </location>
</feature>
<dbReference type="Proteomes" id="UP001576784">
    <property type="component" value="Unassembled WGS sequence"/>
</dbReference>
<accession>A0ABV4Y1M6</accession>
<dbReference type="SUPFAM" id="SSF58113">
    <property type="entry name" value="Apolipoprotein A-I"/>
    <property type="match status" value="1"/>
</dbReference>
<feature type="coiled-coil region" evidence="1">
    <location>
        <begin position="79"/>
        <end position="139"/>
    </location>
</feature>
<dbReference type="EMBL" id="JBHFNR010000269">
    <property type="protein sequence ID" value="MFB2897900.1"/>
    <property type="molecule type" value="Genomic_DNA"/>
</dbReference>
<evidence type="ECO:0000256" key="1">
    <source>
        <dbReference type="SAM" id="Coils"/>
    </source>
</evidence>
<comment type="caution">
    <text evidence="2">The sequence shown here is derived from an EMBL/GenBank/DDBJ whole genome shotgun (WGS) entry which is preliminary data.</text>
</comment>
<name>A0ABV4Y1M6_9CYAN</name>
<evidence type="ECO:0000313" key="2">
    <source>
        <dbReference type="EMBL" id="MFB2897900.1"/>
    </source>
</evidence>
<evidence type="ECO:0000313" key="3">
    <source>
        <dbReference type="Proteomes" id="UP001576784"/>
    </source>
</evidence>
<organism evidence="2 3">
    <name type="scientific">Floridaenema flaviceps BLCC-F50</name>
    <dbReference type="NCBI Taxonomy" id="3153642"/>
    <lineage>
        <taxon>Bacteria</taxon>
        <taxon>Bacillati</taxon>
        <taxon>Cyanobacteriota</taxon>
        <taxon>Cyanophyceae</taxon>
        <taxon>Oscillatoriophycideae</taxon>
        <taxon>Aerosakkonematales</taxon>
        <taxon>Aerosakkonemataceae</taxon>
        <taxon>Floridanema</taxon>
        <taxon>Floridanema flaviceps</taxon>
    </lineage>
</organism>
<keyword evidence="3" id="KW-1185">Reference proteome</keyword>
<proteinExistence type="predicted"/>
<protein>
    <recommendedName>
        <fullName evidence="4">Chromosome partition protein Smc</fullName>
    </recommendedName>
</protein>
<reference evidence="2 3" key="1">
    <citation type="submission" date="2024-09" db="EMBL/GenBank/DDBJ databases">
        <title>Floridaenema gen nov. (Aerosakkonemataceae, Aerosakkonematales ord. nov., Cyanobacteria) from benthic tropical and subtropical fresh waters, with the description of four new species.</title>
        <authorList>
            <person name="Moretto J.A."/>
            <person name="Berthold D.E."/>
            <person name="Lefler F.W."/>
            <person name="Huang I.-S."/>
            <person name="Laughinghouse H. IV."/>
        </authorList>
    </citation>
    <scope>NUCLEOTIDE SEQUENCE [LARGE SCALE GENOMIC DNA]</scope>
    <source>
        <strain evidence="2 3">BLCC-F50</strain>
    </source>
</reference>